<feature type="transmembrane region" description="Helical" evidence="9">
    <location>
        <begin position="184"/>
        <end position="203"/>
    </location>
</feature>
<evidence type="ECO:0000259" key="10">
    <source>
        <dbReference type="PROSITE" id="PS50893"/>
    </source>
</evidence>
<keyword evidence="7 9" id="KW-0472">Membrane</keyword>
<dbReference type="SUPFAM" id="SSF52540">
    <property type="entry name" value="P-loop containing nucleoside triphosphate hydrolases"/>
    <property type="match status" value="1"/>
</dbReference>
<dbReference type="GO" id="GO:0005524">
    <property type="term" value="F:ATP binding"/>
    <property type="evidence" value="ECO:0007669"/>
    <property type="project" value="UniProtKB-KW"/>
</dbReference>
<comment type="subcellular location">
    <subcellularLocation>
        <location evidence="1">Cell membrane</location>
        <topology evidence="1">Multi-pass membrane protein</topology>
    </subcellularLocation>
</comment>
<dbReference type="InterPro" id="IPR017871">
    <property type="entry name" value="ABC_transporter-like_CS"/>
</dbReference>
<evidence type="ECO:0000313" key="12">
    <source>
        <dbReference type="EMBL" id="TDK39025.1"/>
    </source>
</evidence>
<proteinExistence type="inferred from homology"/>
<comment type="similarity">
    <text evidence="2">Belongs to the ABC transporter superfamily.</text>
</comment>
<accession>A0A4R5UMC0</accession>
<dbReference type="Pfam" id="PF00664">
    <property type="entry name" value="ABC_membrane"/>
    <property type="match status" value="1"/>
</dbReference>
<feature type="domain" description="ABC transporter" evidence="10">
    <location>
        <begin position="361"/>
        <end position="600"/>
    </location>
</feature>
<sequence length="617" mass="68577">MFSWFERRINPYPEETPTLPPSRLVGFLWHYTRPVWPWVVIMSACTMLIAIGEVMLFQFLGQIVDWLSHADRTTFLATEGTRLVFMAFVVLIGLPLVAGLNSLIMHQILMGNFPMIARWQMHRFLLRHSMTFFANEFAGRISTKVMQTSLAIRETVMKVLDVFVYVLTYFISMVAVVANADLRLAVPLVVWIIAYSSTVAYYVPRLRKISAEQADARSMMTGRVVDSYTNIATVKLFSHAGREEAYARDAMDVFLKTVHGQMRKVTMFQVLVYFYNCLALFVIGGLSIWFWLDGAIEIGAIAIAIGLAMRINGMSQWVMWEVSALFENIGTVYDGISMMKKPHDVMDLPDAAALNARKGHILYDNVRFHYGKGGGIINGLTLDIAAGERIGLVGRSGAGKTTLMNLLLRFFDLEGGRITIDGQDIATVTQDSLRSLIGVVTQDTSLLHRSIRDNIAYGKPDATDADIIEAARRANAWDFVEGLSDMQGRRGLDAHVGERGVKLSGGQRQRIAIARVFLKDAPILVLDEATSALDSEVEAAIQENLFALMQGKTVIAIAHRLSTLTEMDRLIVLDRGQIVEIGTHHQLAEAGGLYADLWKRQSGGFIGDDVAEDAAAE</sequence>
<dbReference type="Pfam" id="PF00005">
    <property type="entry name" value="ABC_tran"/>
    <property type="match status" value="1"/>
</dbReference>
<dbReference type="AlphaFoldDB" id="A0A4R5UMC0"/>
<dbReference type="SUPFAM" id="SSF90123">
    <property type="entry name" value="ABC transporter transmembrane region"/>
    <property type="match status" value="1"/>
</dbReference>
<evidence type="ECO:0000259" key="11">
    <source>
        <dbReference type="PROSITE" id="PS50929"/>
    </source>
</evidence>
<feature type="domain" description="ABC transmembrane type-1" evidence="11">
    <location>
        <begin position="40"/>
        <end position="327"/>
    </location>
</feature>
<dbReference type="PROSITE" id="PS00211">
    <property type="entry name" value="ABC_TRANSPORTER_1"/>
    <property type="match status" value="1"/>
</dbReference>
<keyword evidence="5 12" id="KW-0067">ATP-binding</keyword>
<evidence type="ECO:0000256" key="7">
    <source>
        <dbReference type="ARBA" id="ARBA00023136"/>
    </source>
</evidence>
<name>A0A4R5UMC0_9HYPH</name>
<feature type="transmembrane region" description="Helical" evidence="9">
    <location>
        <begin position="83"/>
        <end position="105"/>
    </location>
</feature>
<dbReference type="Gene3D" id="1.20.1560.10">
    <property type="entry name" value="ABC transporter type 1, transmembrane domain"/>
    <property type="match status" value="1"/>
</dbReference>
<dbReference type="InterPro" id="IPR011527">
    <property type="entry name" value="ABC1_TM_dom"/>
</dbReference>
<dbReference type="PROSITE" id="PS50893">
    <property type="entry name" value="ABC_TRANSPORTER_2"/>
    <property type="match status" value="1"/>
</dbReference>
<protein>
    <submittedName>
        <fullName evidence="12">ABC transporter ATP-binding protein</fullName>
    </submittedName>
</protein>
<feature type="transmembrane region" description="Helical" evidence="9">
    <location>
        <begin position="270"/>
        <end position="292"/>
    </location>
</feature>
<evidence type="ECO:0000313" key="13">
    <source>
        <dbReference type="Proteomes" id="UP000295238"/>
    </source>
</evidence>
<keyword evidence="13" id="KW-1185">Reference proteome</keyword>
<evidence type="ECO:0000256" key="8">
    <source>
        <dbReference type="ARBA" id="ARBA00024725"/>
    </source>
</evidence>
<dbReference type="GO" id="GO:0015421">
    <property type="term" value="F:ABC-type oligopeptide transporter activity"/>
    <property type="evidence" value="ECO:0007669"/>
    <property type="project" value="TreeGrafter"/>
</dbReference>
<dbReference type="EMBL" id="SMTL01000001">
    <property type="protein sequence ID" value="TDK39025.1"/>
    <property type="molecule type" value="Genomic_DNA"/>
</dbReference>
<dbReference type="FunFam" id="3.40.50.300:FF:000218">
    <property type="entry name" value="Multidrug ABC transporter ATP-binding protein"/>
    <property type="match status" value="1"/>
</dbReference>
<evidence type="ECO:0000256" key="5">
    <source>
        <dbReference type="ARBA" id="ARBA00022840"/>
    </source>
</evidence>
<dbReference type="InterPro" id="IPR027417">
    <property type="entry name" value="P-loop_NTPase"/>
</dbReference>
<dbReference type="GO" id="GO:0005886">
    <property type="term" value="C:plasma membrane"/>
    <property type="evidence" value="ECO:0007669"/>
    <property type="project" value="UniProtKB-SubCell"/>
</dbReference>
<evidence type="ECO:0000256" key="1">
    <source>
        <dbReference type="ARBA" id="ARBA00004651"/>
    </source>
</evidence>
<dbReference type="PANTHER" id="PTHR43394:SF1">
    <property type="entry name" value="ATP-BINDING CASSETTE SUB-FAMILY B MEMBER 10, MITOCHONDRIAL"/>
    <property type="match status" value="1"/>
</dbReference>
<dbReference type="SMART" id="SM00382">
    <property type="entry name" value="AAA"/>
    <property type="match status" value="1"/>
</dbReference>
<dbReference type="PANTHER" id="PTHR43394">
    <property type="entry name" value="ATP-DEPENDENT PERMEASE MDL1, MITOCHONDRIAL"/>
    <property type="match status" value="1"/>
</dbReference>
<reference evidence="12 13" key="1">
    <citation type="submission" date="2019-03" db="EMBL/GenBank/DDBJ databases">
        <title>Rhizobium sp. nov., an bacterium isolated from biocrust in Mu Us Desert.</title>
        <authorList>
            <person name="Lixiong L."/>
        </authorList>
    </citation>
    <scope>NUCLEOTIDE SEQUENCE [LARGE SCALE GENOMIC DNA]</scope>
    <source>
        <strain evidence="12 13">SPY-1</strain>
    </source>
</reference>
<dbReference type="InterPro" id="IPR036640">
    <property type="entry name" value="ABC1_TM_sf"/>
</dbReference>
<dbReference type="RefSeq" id="WP_133314473.1">
    <property type="nucleotide sequence ID" value="NZ_SMTL01000001.1"/>
</dbReference>
<evidence type="ECO:0000256" key="9">
    <source>
        <dbReference type="SAM" id="Phobius"/>
    </source>
</evidence>
<organism evidence="12 13">
    <name type="scientific">Rhizobium deserti</name>
    <dbReference type="NCBI Taxonomy" id="2547961"/>
    <lineage>
        <taxon>Bacteria</taxon>
        <taxon>Pseudomonadati</taxon>
        <taxon>Pseudomonadota</taxon>
        <taxon>Alphaproteobacteria</taxon>
        <taxon>Hyphomicrobiales</taxon>
        <taxon>Rhizobiaceae</taxon>
        <taxon>Rhizobium/Agrobacterium group</taxon>
        <taxon>Rhizobium</taxon>
    </lineage>
</organism>
<keyword evidence="3 9" id="KW-0812">Transmembrane</keyword>
<feature type="transmembrane region" description="Helical" evidence="9">
    <location>
        <begin position="38"/>
        <end position="63"/>
    </location>
</feature>
<gene>
    <name evidence="12" type="ORF">E2F50_02475</name>
</gene>
<dbReference type="Gene3D" id="3.40.50.300">
    <property type="entry name" value="P-loop containing nucleotide triphosphate hydrolases"/>
    <property type="match status" value="1"/>
</dbReference>
<comment type="caution">
    <text evidence="12">The sequence shown here is derived from an EMBL/GenBank/DDBJ whole genome shotgun (WGS) entry which is preliminary data.</text>
</comment>
<evidence type="ECO:0000256" key="3">
    <source>
        <dbReference type="ARBA" id="ARBA00022692"/>
    </source>
</evidence>
<keyword evidence="6 9" id="KW-1133">Transmembrane helix</keyword>
<comment type="function">
    <text evidence="8">Part of an ABC transporter complex. Transmembrane domains (TMD) form a pore in the inner membrane and the ATP-binding domain (NBD) is responsible for energy generation.</text>
</comment>
<evidence type="ECO:0000256" key="6">
    <source>
        <dbReference type="ARBA" id="ARBA00022989"/>
    </source>
</evidence>
<dbReference type="Proteomes" id="UP000295238">
    <property type="component" value="Unassembled WGS sequence"/>
</dbReference>
<dbReference type="GO" id="GO:0016887">
    <property type="term" value="F:ATP hydrolysis activity"/>
    <property type="evidence" value="ECO:0007669"/>
    <property type="project" value="InterPro"/>
</dbReference>
<dbReference type="InterPro" id="IPR003593">
    <property type="entry name" value="AAA+_ATPase"/>
</dbReference>
<keyword evidence="4" id="KW-0547">Nucleotide-binding</keyword>
<evidence type="ECO:0000256" key="2">
    <source>
        <dbReference type="ARBA" id="ARBA00005417"/>
    </source>
</evidence>
<dbReference type="InterPro" id="IPR003439">
    <property type="entry name" value="ABC_transporter-like_ATP-bd"/>
</dbReference>
<dbReference type="FunFam" id="1.20.1560.10:FF:000070">
    <property type="entry name" value="Multidrug ABC transporter ATP-binding protein"/>
    <property type="match status" value="1"/>
</dbReference>
<dbReference type="InterPro" id="IPR039421">
    <property type="entry name" value="Type_1_exporter"/>
</dbReference>
<feature type="transmembrane region" description="Helical" evidence="9">
    <location>
        <begin position="159"/>
        <end position="178"/>
    </location>
</feature>
<dbReference type="OrthoDB" id="9804259at2"/>
<evidence type="ECO:0000256" key="4">
    <source>
        <dbReference type="ARBA" id="ARBA00022741"/>
    </source>
</evidence>
<dbReference type="PROSITE" id="PS50929">
    <property type="entry name" value="ABC_TM1F"/>
    <property type="match status" value="1"/>
</dbReference>